<dbReference type="PRINTS" id="PR00982">
    <property type="entry name" value="TRNASYNTHLYS"/>
</dbReference>
<dbReference type="SUPFAM" id="SSF50249">
    <property type="entry name" value="Nucleic acid-binding proteins"/>
    <property type="match status" value="1"/>
</dbReference>
<keyword evidence="9 10" id="KW-0460">Magnesium</keyword>
<keyword evidence="3 9" id="KW-0479">Metal-binding</keyword>
<evidence type="ECO:0000256" key="5">
    <source>
        <dbReference type="ARBA" id="ARBA00022840"/>
    </source>
</evidence>
<dbReference type="GeneID" id="98399081"/>
<evidence type="ECO:0000256" key="6">
    <source>
        <dbReference type="ARBA" id="ARBA00022917"/>
    </source>
</evidence>
<dbReference type="GO" id="GO:0000287">
    <property type="term" value="F:magnesium ion binding"/>
    <property type="evidence" value="ECO:0007669"/>
    <property type="project" value="UniProtKB-UniRule"/>
</dbReference>
<evidence type="ECO:0000256" key="9">
    <source>
        <dbReference type="HAMAP-Rule" id="MF_00252"/>
    </source>
</evidence>
<dbReference type="FunFam" id="3.30.930.10:FF:000064">
    <property type="entry name" value="Lysine--tRNA ligase"/>
    <property type="match status" value="1"/>
</dbReference>
<dbReference type="Pfam" id="PF01336">
    <property type="entry name" value="tRNA_anti-codon"/>
    <property type="match status" value="1"/>
</dbReference>
<organism evidence="12 13">
    <name type="scientific">Paraprevotella xylaniphila YIT 11841</name>
    <dbReference type="NCBI Taxonomy" id="762982"/>
    <lineage>
        <taxon>Bacteria</taxon>
        <taxon>Pseudomonadati</taxon>
        <taxon>Bacteroidota</taxon>
        <taxon>Bacteroidia</taxon>
        <taxon>Bacteroidales</taxon>
        <taxon>Prevotellaceae</taxon>
        <taxon>Paraprevotella</taxon>
    </lineage>
</organism>
<dbReference type="EMBL" id="AFBR01000072">
    <property type="protein sequence ID" value="EGG52044.1"/>
    <property type="molecule type" value="Genomic_DNA"/>
</dbReference>
<dbReference type="Pfam" id="PF00152">
    <property type="entry name" value="tRNA-synt_2"/>
    <property type="match status" value="1"/>
</dbReference>
<feature type="binding site" evidence="9">
    <location>
        <position position="420"/>
    </location>
    <ligand>
        <name>Mg(2+)</name>
        <dbReference type="ChEBI" id="CHEBI:18420"/>
        <label>1</label>
    </ligand>
</feature>
<dbReference type="InterPro" id="IPR006195">
    <property type="entry name" value="aa-tRNA-synth_II"/>
</dbReference>
<evidence type="ECO:0000256" key="4">
    <source>
        <dbReference type="ARBA" id="ARBA00022741"/>
    </source>
</evidence>
<dbReference type="SUPFAM" id="SSF55681">
    <property type="entry name" value="Class II aaRS and biotin synthetases"/>
    <property type="match status" value="1"/>
</dbReference>
<comment type="catalytic activity">
    <reaction evidence="8 9 10">
        <text>tRNA(Lys) + L-lysine + ATP = L-lysyl-tRNA(Lys) + AMP + diphosphate</text>
        <dbReference type="Rhea" id="RHEA:20792"/>
        <dbReference type="Rhea" id="RHEA-COMP:9696"/>
        <dbReference type="Rhea" id="RHEA-COMP:9697"/>
        <dbReference type="ChEBI" id="CHEBI:30616"/>
        <dbReference type="ChEBI" id="CHEBI:32551"/>
        <dbReference type="ChEBI" id="CHEBI:33019"/>
        <dbReference type="ChEBI" id="CHEBI:78442"/>
        <dbReference type="ChEBI" id="CHEBI:78529"/>
        <dbReference type="ChEBI" id="CHEBI:456215"/>
        <dbReference type="EC" id="6.1.1.6"/>
    </reaction>
</comment>
<dbReference type="HAMAP" id="MF_00252">
    <property type="entry name" value="Lys_tRNA_synth_class2"/>
    <property type="match status" value="1"/>
</dbReference>
<dbReference type="CDD" id="cd00775">
    <property type="entry name" value="LysRS_core"/>
    <property type="match status" value="1"/>
</dbReference>
<comment type="similarity">
    <text evidence="1 9">Belongs to the class-II aminoacyl-tRNA synthetase family.</text>
</comment>
<evidence type="ECO:0000313" key="12">
    <source>
        <dbReference type="EMBL" id="EGG52044.1"/>
    </source>
</evidence>
<name>F3QWG2_9BACT</name>
<reference evidence="12 13" key="1">
    <citation type="submission" date="2011-02" db="EMBL/GenBank/DDBJ databases">
        <authorList>
            <person name="Weinstock G."/>
            <person name="Sodergren E."/>
            <person name="Clifton S."/>
            <person name="Fulton L."/>
            <person name="Fulton B."/>
            <person name="Courtney L."/>
            <person name="Fronick C."/>
            <person name="Harrison M."/>
            <person name="Strong C."/>
            <person name="Farmer C."/>
            <person name="Delahaunty K."/>
            <person name="Markovic C."/>
            <person name="Hall O."/>
            <person name="Minx P."/>
            <person name="Tomlinson C."/>
            <person name="Mitreva M."/>
            <person name="Hou S."/>
            <person name="Chen J."/>
            <person name="Wollam A."/>
            <person name="Pepin K.H."/>
            <person name="Johnson M."/>
            <person name="Bhonagiri V."/>
            <person name="Zhang X."/>
            <person name="Suruliraj S."/>
            <person name="Warren W."/>
            <person name="Chinwalla A."/>
            <person name="Mardis E.R."/>
            <person name="Wilson R.K."/>
        </authorList>
    </citation>
    <scope>NUCLEOTIDE SEQUENCE [LARGE SCALE GENOMIC DNA]</scope>
    <source>
        <strain evidence="12 13">YIT 11841</strain>
    </source>
</reference>
<proteinExistence type="inferred from homology"/>
<accession>F3QWG2</accession>
<keyword evidence="2 9" id="KW-0436">Ligase</keyword>
<keyword evidence="6 9" id="KW-0648">Protein biosynthesis</keyword>
<dbReference type="GO" id="GO:0005829">
    <property type="term" value="C:cytosol"/>
    <property type="evidence" value="ECO:0007669"/>
    <property type="project" value="TreeGrafter"/>
</dbReference>
<dbReference type="InterPro" id="IPR004364">
    <property type="entry name" value="Aa-tRNA-synt_II"/>
</dbReference>
<keyword evidence="13" id="KW-1185">Reference proteome</keyword>
<evidence type="ECO:0000256" key="2">
    <source>
        <dbReference type="ARBA" id="ARBA00022598"/>
    </source>
</evidence>
<evidence type="ECO:0000256" key="3">
    <source>
        <dbReference type="ARBA" id="ARBA00022723"/>
    </source>
</evidence>
<dbReference type="PANTHER" id="PTHR42918">
    <property type="entry name" value="LYSYL-TRNA SYNTHETASE"/>
    <property type="match status" value="1"/>
</dbReference>
<evidence type="ECO:0000256" key="10">
    <source>
        <dbReference type="RuleBase" id="RU000336"/>
    </source>
</evidence>
<keyword evidence="9" id="KW-0963">Cytoplasm</keyword>
<evidence type="ECO:0000313" key="13">
    <source>
        <dbReference type="Proteomes" id="UP000005546"/>
    </source>
</evidence>
<keyword evidence="4 9" id="KW-0547">Nucleotide-binding</keyword>
<gene>
    <name evidence="9" type="primary">lysS</name>
    <name evidence="12" type="ORF">HMPREF9442_02544</name>
</gene>
<dbReference type="GO" id="GO:0006430">
    <property type="term" value="P:lysyl-tRNA aminoacylation"/>
    <property type="evidence" value="ECO:0007669"/>
    <property type="project" value="UniProtKB-UniRule"/>
</dbReference>
<dbReference type="PROSITE" id="PS50862">
    <property type="entry name" value="AA_TRNA_LIGASE_II"/>
    <property type="match status" value="1"/>
</dbReference>
<comment type="subunit">
    <text evidence="9">Homodimer.</text>
</comment>
<protein>
    <recommendedName>
        <fullName evidence="9">Lysine--tRNA ligase</fullName>
        <ecNumber evidence="9">6.1.1.6</ecNumber>
    </recommendedName>
    <alternativeName>
        <fullName evidence="9">Lysyl-tRNA synthetase</fullName>
        <shortName evidence="9">LysRS</shortName>
    </alternativeName>
</protein>
<comment type="cofactor">
    <cofactor evidence="9 10">
        <name>Mg(2+)</name>
        <dbReference type="ChEBI" id="CHEBI:18420"/>
    </cofactor>
    <text evidence="9 10">Binds 3 Mg(2+) ions per subunit.</text>
</comment>
<dbReference type="InterPro" id="IPR002313">
    <property type="entry name" value="Lys-tRNA-ligase_II"/>
</dbReference>
<feature type="domain" description="Aminoacyl-transfer RNA synthetases class-II family profile" evidence="11">
    <location>
        <begin position="187"/>
        <end position="501"/>
    </location>
</feature>
<dbReference type="PANTHER" id="PTHR42918:SF15">
    <property type="entry name" value="LYSINE--TRNA LIGASE, CHLOROPLASTIC_MITOCHONDRIAL"/>
    <property type="match status" value="1"/>
</dbReference>
<dbReference type="Gene3D" id="2.40.50.140">
    <property type="entry name" value="Nucleic acid-binding proteins"/>
    <property type="match status" value="1"/>
</dbReference>
<dbReference type="GO" id="GO:0005524">
    <property type="term" value="F:ATP binding"/>
    <property type="evidence" value="ECO:0007669"/>
    <property type="project" value="UniProtKB-UniRule"/>
</dbReference>
<dbReference type="NCBIfam" id="TIGR00499">
    <property type="entry name" value="lysS_bact"/>
    <property type="match status" value="1"/>
</dbReference>
<dbReference type="InterPro" id="IPR044136">
    <property type="entry name" value="Lys-tRNA-ligase_II_N"/>
</dbReference>
<comment type="subcellular location">
    <subcellularLocation>
        <location evidence="9">Cytoplasm</location>
    </subcellularLocation>
</comment>
<evidence type="ECO:0000256" key="7">
    <source>
        <dbReference type="ARBA" id="ARBA00023146"/>
    </source>
</evidence>
<dbReference type="InterPro" id="IPR012340">
    <property type="entry name" value="NA-bd_OB-fold"/>
</dbReference>
<dbReference type="NCBIfam" id="NF001756">
    <property type="entry name" value="PRK00484.1"/>
    <property type="match status" value="1"/>
</dbReference>
<dbReference type="CDD" id="cd04322">
    <property type="entry name" value="LysRS_N"/>
    <property type="match status" value="1"/>
</dbReference>
<dbReference type="InterPro" id="IPR045864">
    <property type="entry name" value="aa-tRNA-synth_II/BPL/LPL"/>
</dbReference>
<dbReference type="InterPro" id="IPR018149">
    <property type="entry name" value="Lys-tRNA-synth_II_C"/>
</dbReference>
<dbReference type="OrthoDB" id="9801152at2"/>
<dbReference type="eggNOG" id="COG1190">
    <property type="taxonomic scope" value="Bacteria"/>
</dbReference>
<dbReference type="Gene3D" id="3.30.930.10">
    <property type="entry name" value="Bira Bifunctional Protein, Domain 2"/>
    <property type="match status" value="1"/>
</dbReference>
<feature type="binding site" evidence="9">
    <location>
        <position position="413"/>
    </location>
    <ligand>
        <name>Mg(2+)</name>
        <dbReference type="ChEBI" id="CHEBI:18420"/>
        <label>1</label>
    </ligand>
</feature>
<dbReference type="GO" id="GO:0004824">
    <property type="term" value="F:lysine-tRNA ligase activity"/>
    <property type="evidence" value="ECO:0007669"/>
    <property type="project" value="UniProtKB-UniRule"/>
</dbReference>
<dbReference type="GO" id="GO:0000049">
    <property type="term" value="F:tRNA binding"/>
    <property type="evidence" value="ECO:0007669"/>
    <property type="project" value="TreeGrafter"/>
</dbReference>
<dbReference type="InterPro" id="IPR004365">
    <property type="entry name" value="NA-bd_OB_tRNA"/>
</dbReference>
<keyword evidence="5 9" id="KW-0067">ATP-binding</keyword>
<dbReference type="STRING" id="762982.HMPREF9442_02544"/>
<dbReference type="HOGENOM" id="CLU_008255_6_0_10"/>
<dbReference type="RefSeq" id="WP_008628560.1">
    <property type="nucleotide sequence ID" value="NZ_GL883870.1"/>
</dbReference>
<comment type="caution">
    <text evidence="12">The sequence shown here is derived from an EMBL/GenBank/DDBJ whole genome shotgun (WGS) entry which is preliminary data.</text>
</comment>
<feature type="binding site" evidence="9">
    <location>
        <position position="420"/>
    </location>
    <ligand>
        <name>Mg(2+)</name>
        <dbReference type="ChEBI" id="CHEBI:18420"/>
        <label>2</label>
    </ligand>
</feature>
<sequence>MNVLELSEQEIVRRNNLNELRALGIDPYPADEYPTDAFSTDIKAEYNDAAEEKRQVCIAGRIMSRRIMGKASFLELQDSKGRIQVYVTRDDICPGENKDLYNTVFKKLLDLGDFVGIKGFVFKTQTGEISVHTQELTVLAKSLRPLPIVKMKDGEVYDSFDDPELRYRQRYVDLIVNSGVKETFLKRSAILKTLRAALDEAGYTEVETPILQSIPGGASARPFITHHNSLDIDLYLRIATELYLKRLIVGGFEGVYEIGKNFRNEGMDKSHNPEFTCMELYVQYKDYNWMMAFTEKLLERICIAVNGGTESVVDGKTISFKAPYRRLPILEAIKEKTGYDLNGKSEEEIREICKTLNLEIDDTMGKGKLIDEIFGEFCEGTYIQPTFITDYPVEMSPLTKKHRSNPALTERFELMVNGKELANAYSELNDPIDQEERFIEQMRLSEKGDDEAMFIDQDFLRALQYGMPPTSGIGIGIDRLVMLMTGQTTIQEVLFFPQMRPEKKVPKDSADKYAAIGVPEALVPVLQKAGYNLVSDMKDVNPQKLQQQVGEVIKKYKLDIEKPSVNDVAEWIAKI</sequence>
<dbReference type="Proteomes" id="UP000005546">
    <property type="component" value="Unassembled WGS sequence"/>
</dbReference>
<evidence type="ECO:0000259" key="11">
    <source>
        <dbReference type="PROSITE" id="PS50862"/>
    </source>
</evidence>
<evidence type="ECO:0000256" key="1">
    <source>
        <dbReference type="ARBA" id="ARBA00008226"/>
    </source>
</evidence>
<dbReference type="FunFam" id="2.40.50.140:FF:000024">
    <property type="entry name" value="Lysine--tRNA ligase"/>
    <property type="match status" value="1"/>
</dbReference>
<dbReference type="EC" id="6.1.1.6" evidence="9"/>
<evidence type="ECO:0000256" key="8">
    <source>
        <dbReference type="ARBA" id="ARBA00048573"/>
    </source>
</evidence>
<keyword evidence="7 9" id="KW-0030">Aminoacyl-tRNA synthetase</keyword>
<dbReference type="AlphaFoldDB" id="F3QWG2"/>